<comment type="caution">
    <text evidence="2">The sequence shown here is derived from an EMBL/GenBank/DDBJ whole genome shotgun (WGS) entry which is preliminary data.</text>
</comment>
<dbReference type="InterPro" id="IPR009492">
    <property type="entry name" value="TniQ"/>
</dbReference>
<dbReference type="RefSeq" id="WP_111932062.1">
    <property type="nucleotide sequence ID" value="NZ_CADFFP010000008.1"/>
</dbReference>
<feature type="domain" description="TniQ" evidence="1">
    <location>
        <begin position="3"/>
        <end position="154"/>
    </location>
</feature>
<evidence type="ECO:0000313" key="3">
    <source>
        <dbReference type="Proteomes" id="UP000248918"/>
    </source>
</evidence>
<dbReference type="OrthoDB" id="470139at2"/>
<evidence type="ECO:0000313" key="2">
    <source>
        <dbReference type="EMBL" id="RAS33190.1"/>
    </source>
</evidence>
<gene>
    <name evidence="2" type="ORF">BX591_107107</name>
</gene>
<proteinExistence type="predicted"/>
<dbReference type="Pfam" id="PF06527">
    <property type="entry name" value="TniQ"/>
    <property type="match status" value="1"/>
</dbReference>
<evidence type="ECO:0000259" key="1">
    <source>
        <dbReference type="Pfam" id="PF06527"/>
    </source>
</evidence>
<accession>A0A329CG12</accession>
<organism evidence="2 3">
    <name type="scientific">Paraburkholderia bryophila</name>
    <dbReference type="NCBI Taxonomy" id="420952"/>
    <lineage>
        <taxon>Bacteria</taxon>
        <taxon>Pseudomonadati</taxon>
        <taxon>Pseudomonadota</taxon>
        <taxon>Betaproteobacteria</taxon>
        <taxon>Burkholderiales</taxon>
        <taxon>Burkholderiaceae</taxon>
        <taxon>Paraburkholderia</taxon>
    </lineage>
</organism>
<protein>
    <submittedName>
        <fullName evidence="2">TniQ protein</fullName>
    </submittedName>
</protein>
<name>A0A329CG12_9BURK</name>
<dbReference type="EMBL" id="QLTK01000007">
    <property type="protein sequence ID" value="RAS33190.1"/>
    <property type="molecule type" value="Genomic_DNA"/>
</dbReference>
<reference evidence="2 3" key="1">
    <citation type="submission" date="2018-06" db="EMBL/GenBank/DDBJ databases">
        <title>Genomic Encyclopedia of Type Strains, Phase III (KMG-III): the genomes of soil and plant-associated and newly described type strains.</title>
        <authorList>
            <person name="Whitman W."/>
        </authorList>
    </citation>
    <scope>NUCLEOTIDE SEQUENCE [LARGE SCALE GENOMIC DNA]</scope>
    <source>
        <strain evidence="2 3">LMG 23644</strain>
    </source>
</reference>
<dbReference type="AlphaFoldDB" id="A0A329CG12"/>
<sequence>MRYFPTPYPDELLGSLLIRACHHLGLPPASLVKVLEDGSSDLSYLYPSFFQGLSRLTNLSPSEMLLDHTVFPYAAIALPTKRRALLERELLTATARGNSVRLRATLGLHVKDMSRRRFCKKCRAEECKEIGESYWHRLHALPGVFVCPKHGEPLCVSGISVLPKLSNVNAKLPQEVEGTPVEWGLDVQTLQRLAAAVLESIALPAETWNDVSDEYLRYAMEIDDRNRQCCWDVQQCVVDFTRFYGDRFLDKVGLHLSSVGSDAWPARLAHGARPSPLFQLRHILLRLFLKF</sequence>
<dbReference type="Proteomes" id="UP000248918">
    <property type="component" value="Unassembled WGS sequence"/>
</dbReference>